<sequence length="471" mass="49418">MTSSTTTRPGVDAPTVPDPGAGRRAWVGLAVGVAVVAVSMLVPPLFDLEVTAGGAPPLIGDWVLRVGPSSVVALLLVGLAARPGWRTRVAVLPWRRLLLLSWLVAMVWMFSLALVDGPRGVGKILDHGTEYLESARKIDDVGEMLRVYVERIPLDAPDHWPVHLAGHPPGAVLMFVGLDRIGLGAWQVAGPIVVAVAATIPAAVAVTLDRLGARAAARTVLPVLVLGPSAVFLAVSADAVFAATVAWGMAALAAAGAATGARRWGLAVVAGLLLGWCLMESYGLGLVALLALGVLVAVGGPVRERAVLAVVTAGVTLLVVLAFVPFGFAWWEAFPVLHDRYWVPGDVASRRPAAYWVVGNLGDLGLSAGLLLAAGLGAASVPVWRLRTAAGRARAAAWERAVAPLLLGGVAMVLVADASLMSKAEVERIWLPFIPWLLLSVLWLPPRWQRWGLVGQGVLALLVQHLVRTVW</sequence>
<feature type="transmembrane region" description="Helical" evidence="1">
    <location>
        <begin position="273"/>
        <end position="299"/>
    </location>
</feature>
<name>A0A8T6R3T4_9MICO</name>
<protein>
    <recommendedName>
        <fullName evidence="4">Glycosyltransferase RgtA/B/C/D-like domain-containing protein</fullName>
    </recommendedName>
</protein>
<keyword evidence="1" id="KW-0472">Membrane</keyword>
<reference evidence="2" key="1">
    <citation type="submission" date="2020-03" db="EMBL/GenBank/DDBJ databases">
        <title>Phycicoccus flavus sp. nov., a novel endophytic actinobacterium isolated from branch of Kandelia candel.</title>
        <authorList>
            <person name="Tuo L."/>
        </authorList>
    </citation>
    <scope>NUCLEOTIDE SEQUENCE</scope>
    <source>
        <strain evidence="2">CMS6Z-2</strain>
    </source>
</reference>
<evidence type="ECO:0000313" key="3">
    <source>
        <dbReference type="Proteomes" id="UP000287866"/>
    </source>
</evidence>
<feature type="transmembrane region" description="Helical" evidence="1">
    <location>
        <begin position="396"/>
        <end position="416"/>
    </location>
</feature>
<feature type="transmembrane region" description="Helical" evidence="1">
    <location>
        <begin position="428"/>
        <end position="444"/>
    </location>
</feature>
<organism evidence="2 3">
    <name type="scientific">Phycicoccus flavus</name>
    <dbReference type="NCBI Taxonomy" id="2502783"/>
    <lineage>
        <taxon>Bacteria</taxon>
        <taxon>Bacillati</taxon>
        <taxon>Actinomycetota</taxon>
        <taxon>Actinomycetes</taxon>
        <taxon>Micrococcales</taxon>
        <taxon>Intrasporangiaceae</taxon>
        <taxon>Phycicoccus</taxon>
    </lineage>
</organism>
<feature type="transmembrane region" description="Helical" evidence="1">
    <location>
        <begin position="97"/>
        <end position="115"/>
    </location>
</feature>
<feature type="transmembrane region" description="Helical" evidence="1">
    <location>
        <begin position="306"/>
        <end position="331"/>
    </location>
</feature>
<feature type="transmembrane region" description="Helical" evidence="1">
    <location>
        <begin position="25"/>
        <end position="46"/>
    </location>
</feature>
<gene>
    <name evidence="2" type="ORF">EPD83_005085</name>
</gene>
<comment type="caution">
    <text evidence="2">The sequence shown here is derived from an EMBL/GenBank/DDBJ whole genome shotgun (WGS) entry which is preliminary data.</text>
</comment>
<dbReference type="RefSeq" id="WP_165566289.1">
    <property type="nucleotide sequence ID" value="NZ_SAYU02000011.1"/>
</dbReference>
<feature type="transmembrane region" description="Helical" evidence="1">
    <location>
        <begin position="66"/>
        <end position="85"/>
    </location>
</feature>
<proteinExistence type="predicted"/>
<evidence type="ECO:0008006" key="4">
    <source>
        <dbReference type="Google" id="ProtNLM"/>
    </source>
</evidence>
<feature type="transmembrane region" description="Helical" evidence="1">
    <location>
        <begin position="184"/>
        <end position="208"/>
    </location>
</feature>
<feature type="transmembrane region" description="Helical" evidence="1">
    <location>
        <begin position="220"/>
        <end position="253"/>
    </location>
</feature>
<feature type="transmembrane region" description="Helical" evidence="1">
    <location>
        <begin position="364"/>
        <end position="384"/>
    </location>
</feature>
<accession>A0A8T6R3T4</accession>
<keyword evidence="1" id="KW-1133">Transmembrane helix</keyword>
<keyword evidence="1" id="KW-0812">Transmembrane</keyword>
<evidence type="ECO:0000256" key="1">
    <source>
        <dbReference type="SAM" id="Phobius"/>
    </source>
</evidence>
<dbReference type="Proteomes" id="UP000287866">
    <property type="component" value="Unassembled WGS sequence"/>
</dbReference>
<keyword evidence="3" id="KW-1185">Reference proteome</keyword>
<dbReference type="AlphaFoldDB" id="A0A8T6R3T4"/>
<dbReference type="EMBL" id="SAYU02000011">
    <property type="protein sequence ID" value="NHA67435.1"/>
    <property type="molecule type" value="Genomic_DNA"/>
</dbReference>
<evidence type="ECO:0000313" key="2">
    <source>
        <dbReference type="EMBL" id="NHA67435.1"/>
    </source>
</evidence>